<name>W4Q6E4_9BACI</name>
<dbReference type="AlphaFoldDB" id="W4Q6E4"/>
<reference evidence="2" key="1">
    <citation type="journal article" date="2014" name="Genome Announc.">
        <title>Draft Genome Sequences of Three Alkaliphilic Bacillus Strains, Bacillus wakoensis JCM 9140T, Bacillus akibai JCM 9157T, and Bacillus hemicellulosilyticus JCM 9152T.</title>
        <authorList>
            <person name="Yuki M."/>
            <person name="Oshima K."/>
            <person name="Suda W."/>
            <person name="Oshida Y."/>
            <person name="Kitamura K."/>
            <person name="Iida T."/>
            <person name="Hattori M."/>
            <person name="Ohkuma M."/>
        </authorList>
    </citation>
    <scope>NUCLEOTIDE SEQUENCE [LARGE SCALE GENOMIC DNA]</scope>
    <source>
        <strain evidence="2">JCM 9140</strain>
    </source>
</reference>
<gene>
    <name evidence="2" type="ORF">JCM9140_3719</name>
</gene>
<evidence type="ECO:0000256" key="1">
    <source>
        <dbReference type="SAM" id="Phobius"/>
    </source>
</evidence>
<evidence type="ECO:0000313" key="3">
    <source>
        <dbReference type="Proteomes" id="UP000018890"/>
    </source>
</evidence>
<feature type="transmembrane region" description="Helical" evidence="1">
    <location>
        <begin position="29"/>
        <end position="55"/>
    </location>
</feature>
<proteinExistence type="predicted"/>
<organism evidence="2 3">
    <name type="scientific">Halalkalibacter wakoensis JCM 9140</name>
    <dbReference type="NCBI Taxonomy" id="1236970"/>
    <lineage>
        <taxon>Bacteria</taxon>
        <taxon>Bacillati</taxon>
        <taxon>Bacillota</taxon>
        <taxon>Bacilli</taxon>
        <taxon>Bacillales</taxon>
        <taxon>Bacillaceae</taxon>
        <taxon>Halalkalibacter</taxon>
    </lineage>
</organism>
<keyword evidence="3" id="KW-1185">Reference proteome</keyword>
<sequence>MNLLHLILVFLMIAGLSLSVYGFQKKSQIIMLIGGIVFLVRYFTLWAGLPFYLLFQ</sequence>
<evidence type="ECO:0000313" key="2">
    <source>
        <dbReference type="EMBL" id="GAE27567.1"/>
    </source>
</evidence>
<dbReference type="Proteomes" id="UP000018890">
    <property type="component" value="Unassembled WGS sequence"/>
</dbReference>
<keyword evidence="1" id="KW-0472">Membrane</keyword>
<accession>W4Q6E4</accession>
<keyword evidence="1" id="KW-1133">Transmembrane helix</keyword>
<protein>
    <submittedName>
        <fullName evidence="2">Uncharacterized protein</fullName>
    </submittedName>
</protein>
<dbReference type="EMBL" id="BAUT01000056">
    <property type="protein sequence ID" value="GAE27567.1"/>
    <property type="molecule type" value="Genomic_DNA"/>
</dbReference>
<comment type="caution">
    <text evidence="2">The sequence shown here is derived from an EMBL/GenBank/DDBJ whole genome shotgun (WGS) entry which is preliminary data.</text>
</comment>
<keyword evidence="1" id="KW-0812">Transmembrane</keyword>